<dbReference type="AlphaFoldDB" id="A0A9Q1FCJ6"/>
<protein>
    <submittedName>
        <fullName evidence="1">Uncharacterized protein</fullName>
    </submittedName>
</protein>
<organism evidence="1 2">
    <name type="scientific">Synaphobranchus kaupii</name>
    <name type="common">Kaup's arrowtooth eel</name>
    <dbReference type="NCBI Taxonomy" id="118154"/>
    <lineage>
        <taxon>Eukaryota</taxon>
        <taxon>Metazoa</taxon>
        <taxon>Chordata</taxon>
        <taxon>Craniata</taxon>
        <taxon>Vertebrata</taxon>
        <taxon>Euteleostomi</taxon>
        <taxon>Actinopterygii</taxon>
        <taxon>Neopterygii</taxon>
        <taxon>Teleostei</taxon>
        <taxon>Anguilliformes</taxon>
        <taxon>Synaphobranchidae</taxon>
        <taxon>Synaphobranchus</taxon>
    </lineage>
</organism>
<reference evidence="1" key="1">
    <citation type="journal article" date="2023" name="Science">
        <title>Genome structures resolve the early diversification of teleost fishes.</title>
        <authorList>
            <person name="Parey E."/>
            <person name="Louis A."/>
            <person name="Montfort J."/>
            <person name="Bouchez O."/>
            <person name="Roques C."/>
            <person name="Iampietro C."/>
            <person name="Lluch J."/>
            <person name="Castinel A."/>
            <person name="Donnadieu C."/>
            <person name="Desvignes T."/>
            <person name="Floi Bucao C."/>
            <person name="Jouanno E."/>
            <person name="Wen M."/>
            <person name="Mejri S."/>
            <person name="Dirks R."/>
            <person name="Jansen H."/>
            <person name="Henkel C."/>
            <person name="Chen W.J."/>
            <person name="Zahm M."/>
            <person name="Cabau C."/>
            <person name="Klopp C."/>
            <person name="Thompson A.W."/>
            <person name="Robinson-Rechavi M."/>
            <person name="Braasch I."/>
            <person name="Lecointre G."/>
            <person name="Bobe J."/>
            <person name="Postlethwait J.H."/>
            <person name="Berthelot C."/>
            <person name="Roest Crollius H."/>
            <person name="Guiguen Y."/>
        </authorList>
    </citation>
    <scope>NUCLEOTIDE SEQUENCE</scope>
    <source>
        <strain evidence="1">WJC10195</strain>
    </source>
</reference>
<dbReference type="EMBL" id="JAINUF010000006">
    <property type="protein sequence ID" value="KAJ8355752.1"/>
    <property type="molecule type" value="Genomic_DNA"/>
</dbReference>
<comment type="caution">
    <text evidence="1">The sequence shown here is derived from an EMBL/GenBank/DDBJ whole genome shotgun (WGS) entry which is preliminary data.</text>
</comment>
<gene>
    <name evidence="1" type="ORF">SKAU_G00185460</name>
</gene>
<proteinExistence type="predicted"/>
<dbReference type="Proteomes" id="UP001152622">
    <property type="component" value="Chromosome 6"/>
</dbReference>
<name>A0A9Q1FCJ6_SYNKA</name>
<accession>A0A9Q1FCJ6</accession>
<evidence type="ECO:0000313" key="2">
    <source>
        <dbReference type="Proteomes" id="UP001152622"/>
    </source>
</evidence>
<sequence length="96" mass="10989">MTLYGEVLKGSHSWVFWRYFSRSSPVPRSHAFVPSNALVFIGPVEGLKTTLLCCHLQICSRCIHDNALSNSPAPESPQFVQPELGFVRFLWHWKML</sequence>
<evidence type="ECO:0000313" key="1">
    <source>
        <dbReference type="EMBL" id="KAJ8355752.1"/>
    </source>
</evidence>
<keyword evidence="2" id="KW-1185">Reference proteome</keyword>